<feature type="domain" description="SLH" evidence="4">
    <location>
        <begin position="28"/>
        <end position="91"/>
    </location>
</feature>
<protein>
    <recommendedName>
        <fullName evidence="4">SLH domain-containing protein</fullName>
    </recommendedName>
</protein>
<feature type="signal peptide" evidence="3">
    <location>
        <begin position="1"/>
        <end position="23"/>
    </location>
</feature>
<accession>A0AAN0SSL8</accession>
<dbReference type="PANTHER" id="PTHR43308:SF1">
    <property type="entry name" value="OUTER MEMBRANE PROTEIN ALPHA"/>
    <property type="match status" value="1"/>
</dbReference>
<keyword evidence="5" id="KW-0614">Plasmid</keyword>
<dbReference type="EMBL" id="CP009639">
    <property type="protein sequence ID" value="AJI08963.1"/>
    <property type="molecule type" value="Genomic_DNA"/>
</dbReference>
<sequence>MKKIFLKISVVFSISFSSLFSLNYNIFASSSYTDVPEKHWATTAINSLYNSNIMIGYGYNTFGFGDVVTREQVARLMYTSLDLQTDDISNNPYRDINPSSTMFFNEVLSVTKKGIFVGDLDKNFRPKDPLTREELAQIFMKAFKLQKTNNHSFNDVDSKSWANDAISALQSNRITKGTSTYTYSPKGIVTREQFAVFLYNALLNTKNDTENDQNVPDGENKLPYDELDKNSEGKSEVIDGGTIYKG</sequence>
<dbReference type="AlphaFoldDB" id="A0AAN0SSL8"/>
<name>A0AAN0SSL8_BACCE</name>
<feature type="domain" description="SLH" evidence="4">
    <location>
        <begin position="92"/>
        <end position="148"/>
    </location>
</feature>
<keyword evidence="1 3" id="KW-0732">Signal</keyword>
<organism evidence="5 6">
    <name type="scientific">Bacillus cereus 03BB108</name>
    <dbReference type="NCBI Taxonomy" id="451709"/>
    <lineage>
        <taxon>Bacteria</taxon>
        <taxon>Bacillati</taxon>
        <taxon>Bacillota</taxon>
        <taxon>Bacilli</taxon>
        <taxon>Bacillales</taxon>
        <taxon>Bacillaceae</taxon>
        <taxon>Bacillus</taxon>
        <taxon>Bacillus cereus group</taxon>
    </lineage>
</organism>
<proteinExistence type="predicted"/>
<dbReference type="RefSeq" id="WP_001995890.1">
    <property type="nucleotide sequence ID" value="NZ_CP009639.1"/>
</dbReference>
<geneLocation type="plasmid" evidence="5 6">
    <name>pBFI_1</name>
</geneLocation>
<dbReference type="PROSITE" id="PS51272">
    <property type="entry name" value="SLH"/>
    <property type="match status" value="3"/>
</dbReference>
<evidence type="ECO:0000313" key="6">
    <source>
        <dbReference type="Proteomes" id="UP000031861"/>
    </source>
</evidence>
<dbReference type="Pfam" id="PF00395">
    <property type="entry name" value="SLH"/>
    <property type="match status" value="3"/>
</dbReference>
<gene>
    <name evidence="5" type="ORF">AK40_5600</name>
</gene>
<reference evidence="5 6" key="1">
    <citation type="journal article" date="2015" name="Genome Announc.">
        <title>Complete genome sequences for 35 biothreat assay-relevant bacillus species.</title>
        <authorList>
            <person name="Johnson S.L."/>
            <person name="Daligault H.E."/>
            <person name="Davenport K.W."/>
            <person name="Jaissle J."/>
            <person name="Frey K.G."/>
            <person name="Ladner J.T."/>
            <person name="Broomall S.M."/>
            <person name="Bishop-Lilly K.A."/>
            <person name="Bruce D.C."/>
            <person name="Gibbons H.S."/>
            <person name="Coyne S.R."/>
            <person name="Lo C.C."/>
            <person name="Meincke L."/>
            <person name="Munk A.C."/>
            <person name="Koroleva G.I."/>
            <person name="Rosenzweig C.N."/>
            <person name="Palacios G.F."/>
            <person name="Redden C.L."/>
            <person name="Minogue T.D."/>
            <person name="Chain P.S."/>
        </authorList>
    </citation>
    <scope>NUCLEOTIDE SEQUENCE [LARGE SCALE GENOMIC DNA]</scope>
    <source>
        <strain evidence="5 6">03BB108</strain>
    </source>
</reference>
<evidence type="ECO:0000256" key="2">
    <source>
        <dbReference type="SAM" id="MobiDB-lite"/>
    </source>
</evidence>
<feature type="chain" id="PRO_5043025396" description="SLH domain-containing protein" evidence="3">
    <location>
        <begin position="24"/>
        <end position="246"/>
    </location>
</feature>
<evidence type="ECO:0000256" key="1">
    <source>
        <dbReference type="ARBA" id="ARBA00022729"/>
    </source>
</evidence>
<feature type="domain" description="SLH" evidence="4">
    <location>
        <begin position="149"/>
        <end position="212"/>
    </location>
</feature>
<dbReference type="PANTHER" id="PTHR43308">
    <property type="entry name" value="OUTER MEMBRANE PROTEIN ALPHA-RELATED"/>
    <property type="match status" value="1"/>
</dbReference>
<evidence type="ECO:0000313" key="5">
    <source>
        <dbReference type="EMBL" id="AJI08963.1"/>
    </source>
</evidence>
<evidence type="ECO:0000259" key="4">
    <source>
        <dbReference type="PROSITE" id="PS51272"/>
    </source>
</evidence>
<dbReference type="Proteomes" id="UP000031861">
    <property type="component" value="Plasmid pBFI_1"/>
</dbReference>
<evidence type="ECO:0000256" key="3">
    <source>
        <dbReference type="SAM" id="SignalP"/>
    </source>
</evidence>
<feature type="region of interest" description="Disordered" evidence="2">
    <location>
        <begin position="208"/>
        <end position="246"/>
    </location>
</feature>
<dbReference type="InterPro" id="IPR001119">
    <property type="entry name" value="SLH_dom"/>
</dbReference>
<dbReference type="InterPro" id="IPR051465">
    <property type="entry name" value="Cell_Envelope_Struct_Comp"/>
</dbReference>
<feature type="compositionally biased region" description="Basic and acidic residues" evidence="2">
    <location>
        <begin position="218"/>
        <end position="237"/>
    </location>
</feature>